<name>A0A1H9U3B2_9LACT</name>
<dbReference type="STRING" id="142588.SAMN04488559_12039"/>
<gene>
    <name evidence="1" type="ORF">SAMN04488559_12039</name>
</gene>
<keyword evidence="2" id="KW-1185">Reference proteome</keyword>
<evidence type="ECO:0000313" key="2">
    <source>
        <dbReference type="Proteomes" id="UP000198948"/>
    </source>
</evidence>
<accession>A0A1H9U3B2</accession>
<dbReference type="EMBL" id="FOHA01000020">
    <property type="protein sequence ID" value="SES03664.1"/>
    <property type="molecule type" value="Genomic_DNA"/>
</dbReference>
<reference evidence="1 2" key="1">
    <citation type="submission" date="2016-10" db="EMBL/GenBank/DDBJ databases">
        <authorList>
            <person name="de Groot N.N."/>
        </authorList>
    </citation>
    <scope>NUCLEOTIDE SEQUENCE [LARGE SCALE GENOMIC DNA]</scope>
    <source>
        <strain evidence="1 2">DSM 13760</strain>
    </source>
</reference>
<dbReference type="AlphaFoldDB" id="A0A1H9U3B2"/>
<evidence type="ECO:0000313" key="1">
    <source>
        <dbReference type="EMBL" id="SES03664.1"/>
    </source>
</evidence>
<organism evidence="1 2">
    <name type="scientific">Isobaculum melis</name>
    <dbReference type="NCBI Taxonomy" id="142588"/>
    <lineage>
        <taxon>Bacteria</taxon>
        <taxon>Bacillati</taxon>
        <taxon>Bacillota</taxon>
        <taxon>Bacilli</taxon>
        <taxon>Lactobacillales</taxon>
        <taxon>Carnobacteriaceae</taxon>
        <taxon>Isobaculum</taxon>
    </lineage>
</organism>
<proteinExistence type="predicted"/>
<protein>
    <submittedName>
        <fullName evidence="1">Uncharacterized protein</fullName>
    </submittedName>
</protein>
<sequence length="32" mass="3582">MSTQQKTNELFETNDVTVITNNVGDIITVMPK</sequence>
<dbReference type="Proteomes" id="UP000198948">
    <property type="component" value="Unassembled WGS sequence"/>
</dbReference>